<evidence type="ECO:0000313" key="2">
    <source>
        <dbReference type="EMBL" id="AGV16776.1"/>
    </source>
</evidence>
<dbReference type="HOGENOM" id="CLU_3298515_0_0_6"/>
<dbReference type="KEGG" id="vag:N646_0884"/>
<evidence type="ECO:0000313" key="1">
    <source>
        <dbReference type="EMBL" id="AGV16717.1"/>
    </source>
</evidence>
<organism evidence="2 3">
    <name type="scientific">Vibrio alginolyticus (strain ATCC 17749 / DSM 2171 / NBRC 15630 / NCIMB 1903 / NCTC 12160 / XII-53)</name>
    <dbReference type="NCBI Taxonomy" id="1219076"/>
    <lineage>
        <taxon>Bacteria</taxon>
        <taxon>Pseudomonadati</taxon>
        <taxon>Pseudomonadota</taxon>
        <taxon>Gammaproteobacteria</taxon>
        <taxon>Vibrionales</taxon>
        <taxon>Vibrionaceae</taxon>
        <taxon>Vibrio</taxon>
    </lineage>
</organism>
<reference evidence="2 3" key="1">
    <citation type="journal article" date="2015" name="Genome Announc.">
        <title>Complete genome sequence of Vibrio alginolyticus ATCC 17749.</title>
        <authorList>
            <person name="Liu X.F."/>
            <person name="Cao Y."/>
            <person name="Zhang H.L."/>
            <person name="Chen Y.J."/>
            <person name="Hu C.J."/>
        </authorList>
    </citation>
    <scope>NUCLEOTIDE SEQUENCE [LARGE SCALE GENOMIC DNA]</scope>
    <source>
        <strain evidence="2">ATCC 17749</strain>
        <strain evidence="3">ATCC 17749 / DSM 2171 / NBRC 15630 / NCIMB 1903 / NCTC 12160 / XII-53</strain>
    </source>
</reference>
<name>A0A2I3C5C5_VIBAX</name>
<gene>
    <name evidence="1" type="ORF">N646_0884</name>
    <name evidence="2" type="ORF">N646_0943</name>
</gene>
<accession>A0A2I3C5C5</accession>
<dbReference type="EMBL" id="CP006718">
    <property type="protein sequence ID" value="AGV16776.1"/>
    <property type="molecule type" value="Genomic_DNA"/>
</dbReference>
<protein>
    <submittedName>
        <fullName evidence="2">Uncharacterized protein</fullName>
    </submittedName>
</protein>
<sequence length="39" mass="4546">MTKMFQHQRNHTKEIAKKLETVNGKFTANTPHIVPPERS</sequence>
<dbReference type="KEGG" id="vag:N646_0943"/>
<dbReference type="AlphaFoldDB" id="A0A2I3C5C5"/>
<proteinExistence type="predicted"/>
<dbReference type="EMBL" id="CP006718">
    <property type="protein sequence ID" value="AGV16717.1"/>
    <property type="molecule type" value="Genomic_DNA"/>
</dbReference>
<evidence type="ECO:0000313" key="3">
    <source>
        <dbReference type="Proteomes" id="UP000016714"/>
    </source>
</evidence>
<dbReference type="Proteomes" id="UP000016714">
    <property type="component" value="Chromosome 1"/>
</dbReference>